<dbReference type="GO" id="GO:0003700">
    <property type="term" value="F:DNA-binding transcription factor activity"/>
    <property type="evidence" value="ECO:0007669"/>
    <property type="project" value="TreeGrafter"/>
</dbReference>
<feature type="domain" description="Cyclic nucleotide-binding" evidence="4">
    <location>
        <begin position="1"/>
        <end position="81"/>
    </location>
</feature>
<dbReference type="Gene3D" id="2.60.120.10">
    <property type="entry name" value="Jelly Rolls"/>
    <property type="match status" value="1"/>
</dbReference>
<dbReference type="InterPro" id="IPR050397">
    <property type="entry name" value="Env_Response_Regulators"/>
</dbReference>
<keyword evidence="1" id="KW-0805">Transcription regulation</keyword>
<evidence type="ECO:0000256" key="2">
    <source>
        <dbReference type="ARBA" id="ARBA00023125"/>
    </source>
</evidence>
<dbReference type="GO" id="GO:0003677">
    <property type="term" value="F:DNA binding"/>
    <property type="evidence" value="ECO:0007669"/>
    <property type="project" value="UniProtKB-KW"/>
</dbReference>
<dbReference type="CDD" id="cd00038">
    <property type="entry name" value="CAP_ED"/>
    <property type="match status" value="1"/>
</dbReference>
<dbReference type="SUPFAM" id="SSF46785">
    <property type="entry name" value="Winged helix' DNA-binding domain"/>
    <property type="match status" value="1"/>
</dbReference>
<organism evidence="5">
    <name type="scientific">bioreactor metagenome</name>
    <dbReference type="NCBI Taxonomy" id="1076179"/>
    <lineage>
        <taxon>unclassified sequences</taxon>
        <taxon>metagenomes</taxon>
        <taxon>ecological metagenomes</taxon>
    </lineage>
</organism>
<dbReference type="InterPro" id="IPR018490">
    <property type="entry name" value="cNMP-bd_dom_sf"/>
</dbReference>
<dbReference type="InterPro" id="IPR036390">
    <property type="entry name" value="WH_DNA-bd_sf"/>
</dbReference>
<evidence type="ECO:0000313" key="5">
    <source>
        <dbReference type="EMBL" id="MPM48684.1"/>
    </source>
</evidence>
<comment type="caution">
    <text evidence="5">The sequence shown here is derived from an EMBL/GenBank/DDBJ whole genome shotgun (WGS) entry which is preliminary data.</text>
</comment>
<name>A0A645AGB2_9ZZZZ</name>
<accession>A0A645AGB2</accession>
<protein>
    <recommendedName>
        <fullName evidence="4">Cyclic nucleotide-binding domain-containing protein</fullName>
    </recommendedName>
</protein>
<dbReference type="PROSITE" id="PS50042">
    <property type="entry name" value="CNMP_BINDING_3"/>
    <property type="match status" value="1"/>
</dbReference>
<evidence type="ECO:0000256" key="1">
    <source>
        <dbReference type="ARBA" id="ARBA00023015"/>
    </source>
</evidence>
<gene>
    <name evidence="5" type="ORF">SDC9_95410</name>
</gene>
<dbReference type="SUPFAM" id="SSF51206">
    <property type="entry name" value="cAMP-binding domain-like"/>
    <property type="match status" value="1"/>
</dbReference>
<dbReference type="Pfam" id="PF13545">
    <property type="entry name" value="HTH_Crp_2"/>
    <property type="match status" value="1"/>
</dbReference>
<keyword evidence="2" id="KW-0238">DNA-binding</keyword>
<dbReference type="InterPro" id="IPR014710">
    <property type="entry name" value="RmlC-like_jellyroll"/>
</dbReference>
<evidence type="ECO:0000256" key="3">
    <source>
        <dbReference type="ARBA" id="ARBA00023163"/>
    </source>
</evidence>
<sequence>MDYARGDVIYAPHAFSRSLGVLLTGSVEVTKGELLVSCLTRGEIFGAAALFNAEEDYATTLTARGPCRVVFFPQELMARLIETCPRLAMAYVTYLSGRIRFLSRRLEDVLAGGAERRLEQYLAARAAEEGPLLDCPATQLARRLNVSRASLYRAFEALEAQGVIRREGKTVLLCRHLERN</sequence>
<evidence type="ECO:0000259" key="4">
    <source>
        <dbReference type="PROSITE" id="PS50042"/>
    </source>
</evidence>
<proteinExistence type="predicted"/>
<dbReference type="InterPro" id="IPR000595">
    <property type="entry name" value="cNMP-bd_dom"/>
</dbReference>
<dbReference type="GO" id="GO:0005829">
    <property type="term" value="C:cytosol"/>
    <property type="evidence" value="ECO:0007669"/>
    <property type="project" value="TreeGrafter"/>
</dbReference>
<keyword evidence="3" id="KW-0804">Transcription</keyword>
<dbReference type="AlphaFoldDB" id="A0A645AGB2"/>
<dbReference type="PANTHER" id="PTHR24567">
    <property type="entry name" value="CRP FAMILY TRANSCRIPTIONAL REGULATORY PROTEIN"/>
    <property type="match status" value="1"/>
</dbReference>
<dbReference type="InterPro" id="IPR012318">
    <property type="entry name" value="HTH_CRP"/>
</dbReference>
<dbReference type="EMBL" id="VSSQ01012205">
    <property type="protein sequence ID" value="MPM48684.1"/>
    <property type="molecule type" value="Genomic_DNA"/>
</dbReference>
<dbReference type="Pfam" id="PF00027">
    <property type="entry name" value="cNMP_binding"/>
    <property type="match status" value="1"/>
</dbReference>
<dbReference type="PANTHER" id="PTHR24567:SF26">
    <property type="entry name" value="REGULATORY PROTEIN YEIL"/>
    <property type="match status" value="1"/>
</dbReference>
<reference evidence="5" key="1">
    <citation type="submission" date="2019-08" db="EMBL/GenBank/DDBJ databases">
        <authorList>
            <person name="Kucharzyk K."/>
            <person name="Murdoch R.W."/>
            <person name="Higgins S."/>
            <person name="Loffler F."/>
        </authorList>
    </citation>
    <scope>NUCLEOTIDE SEQUENCE</scope>
</reference>